<proteinExistence type="predicted"/>
<keyword evidence="2" id="KW-1185">Reference proteome</keyword>
<gene>
    <name evidence="1" type="ORF">Tsubulata_028645</name>
</gene>
<dbReference type="Proteomes" id="UP001141552">
    <property type="component" value="Unassembled WGS sequence"/>
</dbReference>
<name>A0A9Q0FFM7_9ROSI</name>
<dbReference type="InterPro" id="IPR014710">
    <property type="entry name" value="RmlC-like_jellyroll"/>
</dbReference>
<reference evidence="1" key="1">
    <citation type="submission" date="2022-02" db="EMBL/GenBank/DDBJ databases">
        <authorList>
            <person name="Henning P.M."/>
            <person name="McCubbin A.G."/>
            <person name="Shore J.S."/>
        </authorList>
    </citation>
    <scope>NUCLEOTIDE SEQUENCE</scope>
    <source>
        <strain evidence="1">F60SS</strain>
        <tissue evidence="1">Leaves</tissue>
    </source>
</reference>
<dbReference type="Gene3D" id="2.60.120.10">
    <property type="entry name" value="Jelly Rolls"/>
    <property type="match status" value="1"/>
</dbReference>
<dbReference type="AlphaFoldDB" id="A0A9Q0FFM7"/>
<reference evidence="1" key="2">
    <citation type="journal article" date="2023" name="Plants (Basel)">
        <title>Annotation of the Turnera subulata (Passifloraceae) Draft Genome Reveals the S-Locus Evolved after the Divergence of Turneroideae from Passifloroideae in a Stepwise Manner.</title>
        <authorList>
            <person name="Henning P.M."/>
            <person name="Roalson E.H."/>
            <person name="Mir W."/>
            <person name="McCubbin A.G."/>
            <person name="Shore J.S."/>
        </authorList>
    </citation>
    <scope>NUCLEOTIDE SEQUENCE</scope>
    <source>
        <strain evidence="1">F60SS</strain>
    </source>
</reference>
<protein>
    <submittedName>
        <fullName evidence="1">Uncharacterized protein</fullName>
    </submittedName>
</protein>
<sequence length="88" mass="9984">DLHQLRFLPLKNSNLHTVGFGINARFKFNQRNFHAGKNYNIIMNQVEREAKELAFNVPGETGREDIQEPKGVSFCGWANGKSRGEGTH</sequence>
<evidence type="ECO:0000313" key="1">
    <source>
        <dbReference type="EMBL" id="KAJ4830599.1"/>
    </source>
</evidence>
<evidence type="ECO:0000313" key="2">
    <source>
        <dbReference type="Proteomes" id="UP001141552"/>
    </source>
</evidence>
<organism evidence="1 2">
    <name type="scientific">Turnera subulata</name>
    <dbReference type="NCBI Taxonomy" id="218843"/>
    <lineage>
        <taxon>Eukaryota</taxon>
        <taxon>Viridiplantae</taxon>
        <taxon>Streptophyta</taxon>
        <taxon>Embryophyta</taxon>
        <taxon>Tracheophyta</taxon>
        <taxon>Spermatophyta</taxon>
        <taxon>Magnoliopsida</taxon>
        <taxon>eudicotyledons</taxon>
        <taxon>Gunneridae</taxon>
        <taxon>Pentapetalae</taxon>
        <taxon>rosids</taxon>
        <taxon>fabids</taxon>
        <taxon>Malpighiales</taxon>
        <taxon>Passifloraceae</taxon>
        <taxon>Turnera</taxon>
    </lineage>
</organism>
<dbReference type="EMBL" id="JAKUCV010005594">
    <property type="protein sequence ID" value="KAJ4830599.1"/>
    <property type="molecule type" value="Genomic_DNA"/>
</dbReference>
<comment type="caution">
    <text evidence="1">The sequence shown here is derived from an EMBL/GenBank/DDBJ whole genome shotgun (WGS) entry which is preliminary data.</text>
</comment>
<accession>A0A9Q0FFM7</accession>
<feature type="non-terminal residue" evidence="1">
    <location>
        <position position="88"/>
    </location>
</feature>